<name>A0A9P5H8C2_9HYPO</name>
<feature type="region of interest" description="Disordered" evidence="1">
    <location>
        <begin position="241"/>
        <end position="265"/>
    </location>
</feature>
<sequence length="265" mass="28432">MAGHYAAMKHSGAAIVRLPPTEADGMERSINQIGDRAWASDHGRESRGDDGDGAMVWKRHFAWVWSASCKRGVVDGPESLPEARGMEWPLEGLEFARSWESQSDWAGSEGGRSAGYIGPLGLSLIGMGLELGALVTTASKGQDEKARARFRDPKRKRSAARRGVARAWHGKAGVGQDAAEGALSSMPPSRTGARRRRRLAAVARDRRLAKRARSACLGALYPTVPGLLSNRKPARRVSGAGLLQPVDIGHRGGPADGFSTRHQAR</sequence>
<protein>
    <submittedName>
        <fullName evidence="2">Uncharacterized protein</fullName>
    </submittedName>
</protein>
<organism evidence="2 3">
    <name type="scientific">Cylindrodendrum hubeiense</name>
    <dbReference type="NCBI Taxonomy" id="595255"/>
    <lineage>
        <taxon>Eukaryota</taxon>
        <taxon>Fungi</taxon>
        <taxon>Dikarya</taxon>
        <taxon>Ascomycota</taxon>
        <taxon>Pezizomycotina</taxon>
        <taxon>Sordariomycetes</taxon>
        <taxon>Hypocreomycetidae</taxon>
        <taxon>Hypocreales</taxon>
        <taxon>Nectriaceae</taxon>
        <taxon>Cylindrodendrum</taxon>
    </lineage>
</organism>
<comment type="caution">
    <text evidence="2">The sequence shown here is derived from an EMBL/GenBank/DDBJ whole genome shotgun (WGS) entry which is preliminary data.</text>
</comment>
<feature type="compositionally biased region" description="Basic residues" evidence="1">
    <location>
        <begin position="152"/>
        <end position="164"/>
    </location>
</feature>
<evidence type="ECO:0000256" key="1">
    <source>
        <dbReference type="SAM" id="MobiDB-lite"/>
    </source>
</evidence>
<dbReference type="EMBL" id="JAANBB010000297">
    <property type="protein sequence ID" value="KAF7544561.1"/>
    <property type="molecule type" value="Genomic_DNA"/>
</dbReference>
<accession>A0A9P5H8C2</accession>
<proteinExistence type="predicted"/>
<feature type="region of interest" description="Disordered" evidence="1">
    <location>
        <begin position="144"/>
        <end position="197"/>
    </location>
</feature>
<dbReference type="OrthoDB" id="10602964at2759"/>
<dbReference type="AlphaFoldDB" id="A0A9P5H8C2"/>
<evidence type="ECO:0000313" key="2">
    <source>
        <dbReference type="EMBL" id="KAF7544561.1"/>
    </source>
</evidence>
<dbReference type="Proteomes" id="UP000722485">
    <property type="component" value="Unassembled WGS sequence"/>
</dbReference>
<reference evidence="2" key="1">
    <citation type="submission" date="2020-03" db="EMBL/GenBank/DDBJ databases">
        <title>Draft Genome Sequence of Cylindrodendrum hubeiense.</title>
        <authorList>
            <person name="Buettner E."/>
            <person name="Kellner H."/>
        </authorList>
    </citation>
    <scope>NUCLEOTIDE SEQUENCE</scope>
    <source>
        <strain evidence="2">IHI 201604</strain>
    </source>
</reference>
<gene>
    <name evidence="2" type="ORF">G7Z17_g9844</name>
</gene>
<keyword evidence="3" id="KW-1185">Reference proteome</keyword>
<evidence type="ECO:0000313" key="3">
    <source>
        <dbReference type="Proteomes" id="UP000722485"/>
    </source>
</evidence>